<name>A0A1X7D5R0_9BACT</name>
<dbReference type="InterPro" id="IPR002182">
    <property type="entry name" value="NB-ARC"/>
</dbReference>
<dbReference type="InterPro" id="IPR027417">
    <property type="entry name" value="P-loop_NTPase"/>
</dbReference>
<dbReference type="Pfam" id="PF00931">
    <property type="entry name" value="NB-ARC"/>
    <property type="match status" value="1"/>
</dbReference>
<dbReference type="AlphaFoldDB" id="A0A1X7D5R0"/>
<dbReference type="Proteomes" id="UP000192906">
    <property type="component" value="Unassembled WGS sequence"/>
</dbReference>
<dbReference type="InterPro" id="IPR011990">
    <property type="entry name" value="TPR-like_helical_dom_sf"/>
</dbReference>
<dbReference type="Gene3D" id="1.25.40.10">
    <property type="entry name" value="Tetratricopeptide repeat domain"/>
    <property type="match status" value="1"/>
</dbReference>
<dbReference type="GO" id="GO:0043531">
    <property type="term" value="F:ADP binding"/>
    <property type="evidence" value="ECO:0007669"/>
    <property type="project" value="InterPro"/>
</dbReference>
<evidence type="ECO:0000313" key="3">
    <source>
        <dbReference type="Proteomes" id="UP000192906"/>
    </source>
</evidence>
<dbReference type="Gene3D" id="3.40.50.300">
    <property type="entry name" value="P-loop containing nucleotide triphosphate hydrolases"/>
    <property type="match status" value="1"/>
</dbReference>
<dbReference type="RefSeq" id="WP_085101081.1">
    <property type="nucleotide sequence ID" value="NZ_FWZU01000002.1"/>
</dbReference>
<evidence type="ECO:0000259" key="1">
    <source>
        <dbReference type="Pfam" id="PF00931"/>
    </source>
</evidence>
<protein>
    <submittedName>
        <fullName evidence="2">NB-ARC domain-containing protein</fullName>
    </submittedName>
</protein>
<dbReference type="EMBL" id="FWZU01000002">
    <property type="protein sequence ID" value="SMF09342.1"/>
    <property type="molecule type" value="Genomic_DNA"/>
</dbReference>
<reference evidence="3" key="1">
    <citation type="submission" date="2017-04" db="EMBL/GenBank/DDBJ databases">
        <authorList>
            <person name="Varghese N."/>
            <person name="Submissions S."/>
        </authorList>
    </citation>
    <scope>NUCLEOTIDE SEQUENCE [LARGE SCALE GENOMIC DNA]</scope>
    <source>
        <strain evidence="3">K3S</strain>
    </source>
</reference>
<sequence length="806" mass="91703">MNVSLNTDEHQNLFKSEEAWPFAIRENKVEECIDFLLSEANPTPKLLNIYGVSGSGKSFLAKEIVKKSMEKEKCGAAIYINVPPSDLDSFAILKKIKVLLNNEHKATRDAPYYVSKQIASRWRLKQNYSSSWKKSYLYRAVRDLVGLIPLGGPFLKAIMPQILPSNGNKEYSITKPIHFLLEQANSQKIILVFDNTQFIPATIIDLLEGEFESANCSFCLILIERILCKRCVNWLPNIPKLIAKEIELGRASRKEIEFLVQQILPSEFPNEEIIEAVYRRSGGNLKCVWFQLKFIYGRRLSQVQSNSPDSYEDVIQSLTPGDQTILRLVALVLGGLSIVHLTKLLAIINIHINSETILGSISDLKELGLLIINSDSNDKVKVEHEIVAHIVDKLTPEEEKMELRQQLVTAFCQILRDDLDITRNAALYDKLIGFAHEKEFRASPHMQSSIVAYIHQQHLNESFAYLVSICRDTVCWDVLDILPSYSIKEMLNAIQKCSFFSFGLIATEKLKKHHEHRQTALLFESKYLVQLFRYDEAECSLSKAIPSKEKDVVNFNIMSNLCQDEDAAKISCKIFNSLSLESSYEFDYTILRNSGHLFTPQKAYNVLIAAKDGYTRIGSLFGVATTLNNLGIVEIFRGEKEKAKKNFENSQQMLKTLRSNEEYQPLVNLAGLSFSEGEYKKARKLLLRSRNLAPCSLVMDEAMLNFNEAVISLVLGEISENVAIDIFQQIYANATKTRDLRFIEVVAWLCATVEVEFSGYSQTKYSSKMISKILQSHNVGLELLVKTKIKKNVIKVPFVLSPHWRY</sequence>
<feature type="domain" description="NB-ARC" evidence="1">
    <location>
        <begin position="26"/>
        <end position="100"/>
    </location>
</feature>
<proteinExistence type="predicted"/>
<dbReference type="SUPFAM" id="SSF52540">
    <property type="entry name" value="P-loop containing nucleoside triphosphate hydrolases"/>
    <property type="match status" value="1"/>
</dbReference>
<gene>
    <name evidence="2" type="ORF">SAMN06295933_1686</name>
</gene>
<evidence type="ECO:0000313" key="2">
    <source>
        <dbReference type="EMBL" id="SMF09342.1"/>
    </source>
</evidence>
<dbReference type="SUPFAM" id="SSF48452">
    <property type="entry name" value="TPR-like"/>
    <property type="match status" value="1"/>
</dbReference>
<dbReference type="OrthoDB" id="9801813at2"/>
<organism evidence="2 3">
    <name type="scientific">Desulfovibrio gilichinskyi</name>
    <dbReference type="NCBI Taxonomy" id="1519643"/>
    <lineage>
        <taxon>Bacteria</taxon>
        <taxon>Pseudomonadati</taxon>
        <taxon>Thermodesulfobacteriota</taxon>
        <taxon>Desulfovibrionia</taxon>
        <taxon>Desulfovibrionales</taxon>
        <taxon>Desulfovibrionaceae</taxon>
        <taxon>Desulfovibrio</taxon>
    </lineage>
</organism>
<keyword evidence="3" id="KW-1185">Reference proteome</keyword>
<accession>A0A1X7D5R0</accession>